<dbReference type="RefSeq" id="WP_127123346.1">
    <property type="nucleotide sequence ID" value="NZ_BHXQ01000005.1"/>
</dbReference>
<name>A0A401UCT6_9BACT</name>
<dbReference type="EMBL" id="BHXQ01000005">
    <property type="protein sequence ID" value="GCC52694.1"/>
    <property type="molecule type" value="Genomic_DNA"/>
</dbReference>
<accession>A0A401UCT6</accession>
<gene>
    <name evidence="1" type="ORF">SanaruYs_29320</name>
</gene>
<dbReference type="AlphaFoldDB" id="A0A401UCT6"/>
<evidence type="ECO:0000313" key="1">
    <source>
        <dbReference type="EMBL" id="GCC52694.1"/>
    </source>
</evidence>
<sequence length="168" mass="19697">MGVQIEFTVTDDSTLMAYRSYLENHLLADFDKIFFYGNHEHLQEKNHLDGLIVISEDGLFYDTKEYLVGTKEITLDDLTKYIKSKSREELMSMGEPTKEKGMQVSDMRDVLIRLKNDHIRKGGDNLNTWIYIEYVTSLSLNDIIDILVLLKYLNIQIKSYQGKYYPHK</sequence>
<organism evidence="1 2">
    <name type="scientific">Chryseotalea sanaruensis</name>
    <dbReference type="NCBI Taxonomy" id="2482724"/>
    <lineage>
        <taxon>Bacteria</taxon>
        <taxon>Pseudomonadati</taxon>
        <taxon>Bacteroidota</taxon>
        <taxon>Cytophagia</taxon>
        <taxon>Cytophagales</taxon>
        <taxon>Chryseotaleaceae</taxon>
        <taxon>Chryseotalea</taxon>
    </lineage>
</organism>
<reference evidence="1 2" key="1">
    <citation type="submission" date="2018-11" db="EMBL/GenBank/DDBJ databases">
        <title>Chryseotalea sanarue gen. nov., sp., nov., a member of the family Cytophagaceae, isolated from a brackish lake in Hamamatsu Japan.</title>
        <authorList>
            <person name="Maejima Y."/>
            <person name="Iino T."/>
            <person name="Muraguchi Y."/>
            <person name="Fukuda K."/>
            <person name="Ohkuma M."/>
            <person name="Moriuchi R."/>
            <person name="Dohra H."/>
            <person name="Kimbara K."/>
            <person name="Shintani M."/>
        </authorList>
    </citation>
    <scope>NUCLEOTIDE SEQUENCE [LARGE SCALE GENOMIC DNA]</scope>
    <source>
        <strain evidence="1 2">Ys</strain>
    </source>
</reference>
<keyword evidence="2" id="KW-1185">Reference proteome</keyword>
<comment type="caution">
    <text evidence="1">The sequence shown here is derived from an EMBL/GenBank/DDBJ whole genome shotgun (WGS) entry which is preliminary data.</text>
</comment>
<evidence type="ECO:0000313" key="2">
    <source>
        <dbReference type="Proteomes" id="UP000288227"/>
    </source>
</evidence>
<proteinExistence type="predicted"/>
<protein>
    <submittedName>
        <fullName evidence="1">Uncharacterized protein</fullName>
    </submittedName>
</protein>
<dbReference type="Proteomes" id="UP000288227">
    <property type="component" value="Unassembled WGS sequence"/>
</dbReference>